<dbReference type="Proteomes" id="UP001152622">
    <property type="component" value="Chromosome 9"/>
</dbReference>
<proteinExistence type="predicted"/>
<keyword evidence="3" id="KW-1185">Reference proteome</keyword>
<evidence type="ECO:0000313" key="3">
    <source>
        <dbReference type="Proteomes" id="UP001152622"/>
    </source>
</evidence>
<protein>
    <submittedName>
        <fullName evidence="2">Uncharacterized protein</fullName>
    </submittedName>
</protein>
<sequence length="125" mass="13297">MQTASPTAPAPAAPATTVTRLTRRRWRKREPEPALLAIARTTLLCQKNSTAKRGGNCGIEEASNADSLSHCPCASSSCHHCDQAGEKEMEKEKEPEPALLAIARTTLLCQKNSTAKRGGICGIVA</sequence>
<feature type="region of interest" description="Disordered" evidence="1">
    <location>
        <begin position="1"/>
        <end position="29"/>
    </location>
</feature>
<gene>
    <name evidence="2" type="ORF">SKAU_G00253770</name>
</gene>
<name>A0A9Q1F3C3_SYNKA</name>
<reference evidence="2" key="1">
    <citation type="journal article" date="2023" name="Science">
        <title>Genome structures resolve the early diversification of teleost fishes.</title>
        <authorList>
            <person name="Parey E."/>
            <person name="Louis A."/>
            <person name="Montfort J."/>
            <person name="Bouchez O."/>
            <person name="Roques C."/>
            <person name="Iampietro C."/>
            <person name="Lluch J."/>
            <person name="Castinel A."/>
            <person name="Donnadieu C."/>
            <person name="Desvignes T."/>
            <person name="Floi Bucao C."/>
            <person name="Jouanno E."/>
            <person name="Wen M."/>
            <person name="Mejri S."/>
            <person name="Dirks R."/>
            <person name="Jansen H."/>
            <person name="Henkel C."/>
            <person name="Chen W.J."/>
            <person name="Zahm M."/>
            <person name="Cabau C."/>
            <person name="Klopp C."/>
            <person name="Thompson A.W."/>
            <person name="Robinson-Rechavi M."/>
            <person name="Braasch I."/>
            <person name="Lecointre G."/>
            <person name="Bobe J."/>
            <person name="Postlethwait J.H."/>
            <person name="Berthelot C."/>
            <person name="Roest Crollius H."/>
            <person name="Guiguen Y."/>
        </authorList>
    </citation>
    <scope>NUCLEOTIDE SEQUENCE</scope>
    <source>
        <strain evidence="2">WJC10195</strain>
    </source>
</reference>
<dbReference type="EMBL" id="JAINUF010000009">
    <property type="protein sequence ID" value="KAJ8350247.1"/>
    <property type="molecule type" value="Genomic_DNA"/>
</dbReference>
<organism evidence="2 3">
    <name type="scientific">Synaphobranchus kaupii</name>
    <name type="common">Kaup's arrowtooth eel</name>
    <dbReference type="NCBI Taxonomy" id="118154"/>
    <lineage>
        <taxon>Eukaryota</taxon>
        <taxon>Metazoa</taxon>
        <taxon>Chordata</taxon>
        <taxon>Craniata</taxon>
        <taxon>Vertebrata</taxon>
        <taxon>Euteleostomi</taxon>
        <taxon>Actinopterygii</taxon>
        <taxon>Neopterygii</taxon>
        <taxon>Teleostei</taxon>
        <taxon>Anguilliformes</taxon>
        <taxon>Synaphobranchidae</taxon>
        <taxon>Synaphobranchus</taxon>
    </lineage>
</organism>
<comment type="caution">
    <text evidence="2">The sequence shown here is derived from an EMBL/GenBank/DDBJ whole genome shotgun (WGS) entry which is preliminary data.</text>
</comment>
<dbReference type="AlphaFoldDB" id="A0A9Q1F3C3"/>
<evidence type="ECO:0000256" key="1">
    <source>
        <dbReference type="SAM" id="MobiDB-lite"/>
    </source>
</evidence>
<accession>A0A9Q1F3C3</accession>
<evidence type="ECO:0000313" key="2">
    <source>
        <dbReference type="EMBL" id="KAJ8350247.1"/>
    </source>
</evidence>